<accession>A0ABN9SKF1</accession>
<name>A0ABN9SKF1_9DINO</name>
<dbReference type="Proteomes" id="UP001189429">
    <property type="component" value="Unassembled WGS sequence"/>
</dbReference>
<organism evidence="1 2">
    <name type="scientific">Prorocentrum cordatum</name>
    <dbReference type="NCBI Taxonomy" id="2364126"/>
    <lineage>
        <taxon>Eukaryota</taxon>
        <taxon>Sar</taxon>
        <taxon>Alveolata</taxon>
        <taxon>Dinophyceae</taxon>
        <taxon>Prorocentrales</taxon>
        <taxon>Prorocentraceae</taxon>
        <taxon>Prorocentrum</taxon>
    </lineage>
</organism>
<evidence type="ECO:0000313" key="2">
    <source>
        <dbReference type="Proteomes" id="UP001189429"/>
    </source>
</evidence>
<evidence type="ECO:0000313" key="1">
    <source>
        <dbReference type="EMBL" id="CAK0832244.1"/>
    </source>
</evidence>
<keyword evidence="2" id="KW-1185">Reference proteome</keyword>
<gene>
    <name evidence="1" type="ORF">PCOR1329_LOCUS30309</name>
</gene>
<reference evidence="1" key="1">
    <citation type="submission" date="2023-10" db="EMBL/GenBank/DDBJ databases">
        <authorList>
            <person name="Chen Y."/>
            <person name="Shah S."/>
            <person name="Dougan E. K."/>
            <person name="Thang M."/>
            <person name="Chan C."/>
        </authorList>
    </citation>
    <scope>NUCLEOTIDE SEQUENCE [LARGE SCALE GENOMIC DNA]</scope>
</reference>
<dbReference type="EMBL" id="CAUYUJ010011603">
    <property type="protein sequence ID" value="CAK0832244.1"/>
    <property type="molecule type" value="Genomic_DNA"/>
</dbReference>
<sequence>MPRHLVIRMEQAMTAAKFVLKEAAKAELERTRASVISYLRNFQEWASVAPVEDFELRSAKTWATAAAHSLSNMPWRFVNATKGPGALKACAEFFQQDRPVTEHTRLCFDNACAKISSATGGAHRGGSIECIQKEAKNDCYIHMECPLYNHLTYEPPEADRKNCSMALMAAFAGNPEGRRMVRANDILGLLGRQASTTTAARRDLLKNTFSGGEFPVRPNYGKVTLMANLRNTAFNWECNSAPHVKVPDALKLDSMTRRTGIVDYFSAFEADPAKVNVQEKRFQDDPTVFGLFTSPLGKYMYLRDELFPFLHKYGIDKVLGYLSQPSENQLKRVKCFVADMVGATAPWEDPEAAFSNSSSTLLLQRLSLDPQRFDAIAASHGRPRYSEYPVVFDLMHSLQYAKACEPNFAELTVQSNNKLMYPVVPTQMSDDVVKGTCDEVVRDPMALQNYMGNLGNTHHEKEEKATPRKYLSYLRTHGRGLSNMARAVAGGNQTFDVDFASSFSSVIKEIADAGEVSTPEQIAKIATDPDGHKDFLADYYSMDGKEVNQTIYKTVFGAKPRDGNPLLWAVAAESHQLSAELIDLPRYSHFASMHNNRPNPAAPRLAAVCFAEENEYLQRLVETFQSHLQSYNVPVLMFDGAVADLIGDSAEQLKQALGTFNASSPVMARVKQWPA</sequence>
<protein>
    <submittedName>
        <fullName evidence="1">Uncharacterized protein</fullName>
    </submittedName>
</protein>
<comment type="caution">
    <text evidence="1">The sequence shown here is derived from an EMBL/GenBank/DDBJ whole genome shotgun (WGS) entry which is preliminary data.</text>
</comment>
<proteinExistence type="predicted"/>